<organism evidence="1 2">
    <name type="scientific">Breznakia pachnodae</name>
    <dbReference type="NCBI Taxonomy" id="265178"/>
    <lineage>
        <taxon>Bacteria</taxon>
        <taxon>Bacillati</taxon>
        <taxon>Bacillota</taxon>
        <taxon>Erysipelotrichia</taxon>
        <taxon>Erysipelotrichales</taxon>
        <taxon>Erysipelotrichaceae</taxon>
        <taxon>Breznakia</taxon>
    </lineage>
</organism>
<keyword evidence="1" id="KW-0418">Kinase</keyword>
<comment type="caution">
    <text evidence="1">The sequence shown here is derived from an EMBL/GenBank/DDBJ whole genome shotgun (WGS) entry which is preliminary data.</text>
</comment>
<proteinExistence type="predicted"/>
<evidence type="ECO:0000313" key="1">
    <source>
        <dbReference type="EMBL" id="MDQ0361606.1"/>
    </source>
</evidence>
<keyword evidence="1" id="KW-0808">Transferase</keyword>
<accession>A0ABU0E3X3</accession>
<dbReference type="RefSeq" id="WP_307408473.1">
    <property type="nucleotide sequence ID" value="NZ_JAUSUR010000004.1"/>
</dbReference>
<protein>
    <submittedName>
        <fullName evidence="1">Uridine kinase</fullName>
    </submittedName>
</protein>
<sequence length="170" mass="20233">MRINSIETVLVDTVYTRKPSTGARQFFVYSDQEQYFIITNIWGTTASGKTRKMKLTIENIRDNKTLVYAMKDDYQDIKNANVVQLSQLQLLDSDLLFKVITEDLDRKNLEKYNRIVFDDFQYYCKDQNNFDFLMEIIEANSIEEIFFLSTPQISLGYNKRNQNLEFRWIV</sequence>
<name>A0ABU0E3X3_9FIRM</name>
<reference evidence="1 2" key="1">
    <citation type="submission" date="2023-07" db="EMBL/GenBank/DDBJ databases">
        <title>Genomic Encyclopedia of Type Strains, Phase IV (KMG-IV): sequencing the most valuable type-strain genomes for metagenomic binning, comparative biology and taxonomic classification.</title>
        <authorList>
            <person name="Goeker M."/>
        </authorList>
    </citation>
    <scope>NUCLEOTIDE SEQUENCE [LARGE SCALE GENOMIC DNA]</scope>
    <source>
        <strain evidence="1 2">DSM 16784</strain>
    </source>
</reference>
<evidence type="ECO:0000313" key="2">
    <source>
        <dbReference type="Proteomes" id="UP001230220"/>
    </source>
</evidence>
<gene>
    <name evidence="1" type="ORF">J2S15_002356</name>
</gene>
<keyword evidence="2" id="KW-1185">Reference proteome</keyword>
<dbReference type="GO" id="GO:0016301">
    <property type="term" value="F:kinase activity"/>
    <property type="evidence" value="ECO:0007669"/>
    <property type="project" value="UniProtKB-KW"/>
</dbReference>
<dbReference type="Proteomes" id="UP001230220">
    <property type="component" value="Unassembled WGS sequence"/>
</dbReference>
<dbReference type="EMBL" id="JAUSUR010000004">
    <property type="protein sequence ID" value="MDQ0361606.1"/>
    <property type="molecule type" value="Genomic_DNA"/>
</dbReference>